<accession>K1WA88</accession>
<proteinExistence type="predicted"/>
<gene>
    <name evidence="1" type="ORF">A1Q2_00025</name>
</gene>
<protein>
    <submittedName>
        <fullName evidence="1">Uncharacterized protein</fullName>
    </submittedName>
</protein>
<reference evidence="1 2" key="1">
    <citation type="journal article" date="2012" name="Eukaryot. Cell">
        <title>Genome sequence of the Trichosporon asahii environmental strain CBS 8904.</title>
        <authorList>
            <person name="Yang R.Y."/>
            <person name="Li H.T."/>
            <person name="Zhu H."/>
            <person name="Zhou G.P."/>
            <person name="Wang M."/>
            <person name="Wang L."/>
        </authorList>
    </citation>
    <scope>NUCLEOTIDE SEQUENCE [LARGE SCALE GENOMIC DNA]</scope>
    <source>
        <strain evidence="1 2">CBS 8904</strain>
    </source>
</reference>
<dbReference type="InParanoid" id="K1WA88"/>
<dbReference type="AlphaFoldDB" id="K1WA88"/>
<evidence type="ECO:0000313" key="2">
    <source>
        <dbReference type="Proteomes" id="UP000006757"/>
    </source>
</evidence>
<dbReference type="Proteomes" id="UP000006757">
    <property type="component" value="Unassembled WGS sequence"/>
</dbReference>
<dbReference type="eggNOG" id="ENOG502SGS7">
    <property type="taxonomic scope" value="Eukaryota"/>
</dbReference>
<keyword evidence="2" id="KW-1185">Reference proteome</keyword>
<sequence length="120" mass="13319">MANLPPQIKTYHTSLPPPFPGAPGFTFHLTRLKDTLMIWVGGQTLDEDEARTRLAAEWAVAMPGRGRFNPNQVHLSMSLPASLTTTSKQTMDPYASKAVLVMEKKLGAWIDDILEKEKQA</sequence>
<name>K1WA88_TRIAC</name>
<evidence type="ECO:0000313" key="1">
    <source>
        <dbReference type="EMBL" id="EKD05673.1"/>
    </source>
</evidence>
<dbReference type="OMA" id="GHMSEKK"/>
<dbReference type="HOGENOM" id="CLU_2051304_0_0_1"/>
<organism evidence="1 2">
    <name type="scientific">Trichosporon asahii var. asahii (strain CBS 8904)</name>
    <name type="common">Yeast</name>
    <dbReference type="NCBI Taxonomy" id="1220162"/>
    <lineage>
        <taxon>Eukaryota</taxon>
        <taxon>Fungi</taxon>
        <taxon>Dikarya</taxon>
        <taxon>Basidiomycota</taxon>
        <taxon>Agaricomycotina</taxon>
        <taxon>Tremellomycetes</taxon>
        <taxon>Trichosporonales</taxon>
        <taxon>Trichosporonaceae</taxon>
        <taxon>Trichosporon</taxon>
    </lineage>
</organism>
<dbReference type="OrthoDB" id="368507at2759"/>
<dbReference type="EMBL" id="AMBO01000026">
    <property type="protein sequence ID" value="EKD05673.1"/>
    <property type="molecule type" value="Genomic_DNA"/>
</dbReference>
<comment type="caution">
    <text evidence="1">The sequence shown here is derived from an EMBL/GenBank/DDBJ whole genome shotgun (WGS) entry which is preliminary data.</text>
</comment>